<proteinExistence type="predicted"/>
<comment type="caution">
    <text evidence="2">The sequence shown here is derived from an EMBL/GenBank/DDBJ whole genome shotgun (WGS) entry which is preliminary data.</text>
</comment>
<sequence>MRFVFALCLVLACSACASSPPDFDRGPAVASDKILDRSLTMPDAAKGEVVVARWKDAAGAAIVDARIYVDGRHVANLDKGEVLRVFLAAGQHTVGVKLLGLDSTEQPVRSREIDVKSGGSYRFEVFWAGSSFDIQPKS</sequence>
<name>A0ABT6B7S7_9GAMM</name>
<accession>A0ABT6B7S7</accession>
<feature type="chain" id="PRO_5046785953" description="Lipoprotein" evidence="1">
    <location>
        <begin position="18"/>
        <end position="138"/>
    </location>
</feature>
<evidence type="ECO:0000313" key="2">
    <source>
        <dbReference type="EMBL" id="MDF4024140.1"/>
    </source>
</evidence>
<evidence type="ECO:0008006" key="4">
    <source>
        <dbReference type="Google" id="ProtNLM"/>
    </source>
</evidence>
<organism evidence="2 3">
    <name type="scientific">Luteibacter sahnii</name>
    <dbReference type="NCBI Taxonomy" id="3021977"/>
    <lineage>
        <taxon>Bacteria</taxon>
        <taxon>Pseudomonadati</taxon>
        <taxon>Pseudomonadota</taxon>
        <taxon>Gammaproteobacteria</taxon>
        <taxon>Lysobacterales</taxon>
        <taxon>Rhodanobacteraceae</taxon>
        <taxon>Luteibacter</taxon>
    </lineage>
</organism>
<evidence type="ECO:0000256" key="1">
    <source>
        <dbReference type="SAM" id="SignalP"/>
    </source>
</evidence>
<dbReference type="Proteomes" id="UP001528850">
    <property type="component" value="Unassembled WGS sequence"/>
</dbReference>
<feature type="signal peptide" evidence="1">
    <location>
        <begin position="1"/>
        <end position="17"/>
    </location>
</feature>
<protein>
    <recommendedName>
        <fullName evidence="4">Lipoprotein</fullName>
    </recommendedName>
</protein>
<keyword evidence="1" id="KW-0732">Signal</keyword>
<reference evidence="2 3" key="1">
    <citation type="journal article" date="2024" name="Curr. Microbiol.">
        <title>Luteibacter sahnii sp. nov., A Novel Yellow-Colored Xanthomonadin Pigment Producing Probiotic Bacterium from Healthy Rice Seed Microbiome.</title>
        <authorList>
            <person name="Jaiswal G."/>
            <person name="Rana R."/>
            <person name="Nayak P.K."/>
            <person name="Chouhan R."/>
            <person name="Gandhi S.G."/>
            <person name="Patel H.K."/>
            <person name="Patil P.B."/>
        </authorList>
    </citation>
    <scope>NUCLEOTIDE SEQUENCE [LARGE SCALE GENOMIC DNA]</scope>
    <source>
        <strain evidence="2 3">PPL201</strain>
    </source>
</reference>
<gene>
    <name evidence="2" type="ORF">P3W24_04035</name>
</gene>
<dbReference type="EMBL" id="JARJJS010000001">
    <property type="protein sequence ID" value="MDF4024140.1"/>
    <property type="molecule type" value="Genomic_DNA"/>
</dbReference>
<keyword evidence="3" id="KW-1185">Reference proteome</keyword>
<evidence type="ECO:0000313" key="3">
    <source>
        <dbReference type="Proteomes" id="UP001528850"/>
    </source>
</evidence>